<dbReference type="PANTHER" id="PTHR12902:SF1">
    <property type="entry name" value="WISKOTT-ALDRICH SYNDROME PROTEIN FAMILY MEMBER"/>
    <property type="match status" value="1"/>
</dbReference>
<dbReference type="GO" id="GO:0005856">
    <property type="term" value="C:cytoskeleton"/>
    <property type="evidence" value="ECO:0007669"/>
    <property type="project" value="UniProtKB-SubCell"/>
</dbReference>
<keyword evidence="2" id="KW-0206">Cytoskeleton</keyword>
<comment type="subcellular location">
    <subcellularLocation>
        <location evidence="2">Cytoplasm</location>
        <location evidence="2">Cytoskeleton</location>
    </subcellularLocation>
</comment>
<sequence>MPLNRHQIRNEYSLADPELYKVADKDDSEALLEGVAMAGLVGVLRQLGDLAEFAAEIFHDLHEEVMATSARGHGLIVRVQQLEAEFPSIERTLLSQTSHTAFLYNTGVDWHPNLRMDQSVVTREDLPRFVMDSYEECRGPPRLFLLDKFDVAGAGACLKRFTDPSFFKMESASLTGRKLGQRDKKTRRVKKRGPRWRNGDTPESYPSSHAKLHQLFLEERIESGINDPARRVKLKKRQFTGSLFEQDNVKSYMEKFLDTSPQEQKILHEICIDPLALTWKSDTVCETGLEIVEIGAISPVKESIDTDRSFCSSPEGREIVAKSSMGGFNQDKLNTLSDNKRAEVPGLYHESHDSNLSKISKVVSSEEIADRESMSEGSADGACDIDDVASEIDNYVDALANMESEFETDSDCKKNPHYLNVEPVMEDSDGSEKRRELRCVSLDSQSIGNSITSEDGDRLSKDRESSCSNSVNTLMETTTDLDVAVATIQASNSDSDNMLFDHHSTYEEILRKEREMHAAASIAHAAVDDILKSEEESGEALNTSSLADSNKKILPVDVKANLVDDPLPCPESEVSANLDVDLGEMDQGRTNQIDILHSHRTFSDTSEDSGHFVSVEPSVHDKDGPHCSVHCEASGGLLNNSDGLVHLPETDSHDAAGSLVEGHDMDFGAAELNACSDIGSSGKHSPVSVPMYQEKTKSIIMAHEEDCTPSTGKNSKDLCSATDSTASFGFHELLPGTKNSGHASLGSSAENLPCSWEDTSMEDDIAVSKEIVSFALHGCRAENLPGMSNQLHTSAREFPPGEITEAAKLANCGSFEADAAVVSSRDDSNSEISWSADNILQDSFKVGKPSPVLDPLEKQCEWLKMPLEATDSTLLELCPDEACEVYSGNDTGYSISVDGNPDKSQAFESDTVVDDRESQAAIILGEANVDHAPVDPHGDKDKIFSPDASPLNIPCEHNDSNVVASEDESHSNRHVGKVDHIETVADGSEQVDVVDDYHQNGSTLSLLPEKLHEPPLLVTKQFHQNDEVEQRRQIDPVQDASVTSNANMCNISSADSPTLHDGSLPEDVKSSENSAAEAKDLDSLGHALFEPQYVERESSIAVPGLHDDQPTLSKISPQSAEYMLDTSNVLVHGNNGMLSSGDQASQLENSGQPPRINLEPPSLPPLPPMQWRLGKFQNSAAAPAGRPVVQHTRVPVQVQPMGLPTMHHSLAPVQPIPLPAVHHTIASFQPVTLAAGNNTLTSIPPTILPLAPPAVHYAFSPLQSLVLPTSNYRTEINSRSLTNEGHLGYSDGYVAQQGVFALPMPVGVSEGLFQINTSAVGRQDNIPSTVPSVSTNLDAYVTQQGIYTPSNPFMVSEDSAHAKTGEVGRQDHVPITVSSASTSLNGTQISEDSRQPNVDPPESGSLIGHFSENSSTLETKVDTETSIQNELVGHSPQVSEEVANSYSQPLVDQAPPGLVAPEAGRTWSSEYDEIPSYADGNINGTLQKKLPRPRNPLIVEVVSIDKSKLRKVERTKPPLESKPEEGESILEQMQLRKVERVKPPVESKEEGGEYLEQLQLRKVGERVKPPVDTKAEEEFLPEQLQLRKVGDRVKSPVDPKSEEREFLLEQLQLRKVGVKSQQEVEPKVEEINSPMAQLRKVRERVREELELKTEETESPRMLLRKSFNLKPAVAARPNIQGPRTNLKVAAILEKASTIRQAMAGSDEDGDEDSWSDS</sequence>
<dbReference type="Gene3D" id="6.10.280.150">
    <property type="match status" value="1"/>
</dbReference>
<evidence type="ECO:0000256" key="3">
    <source>
        <dbReference type="SAM" id="MobiDB-lite"/>
    </source>
</evidence>
<dbReference type="EnsemblPlants" id="AUR62026356-RA">
    <property type="protein sequence ID" value="AUR62026356-RA:cds"/>
    <property type="gene ID" value="AUR62026356"/>
</dbReference>
<feature type="compositionally biased region" description="Basic residues" evidence="3">
    <location>
        <begin position="184"/>
        <end position="195"/>
    </location>
</feature>
<dbReference type="GO" id="GO:0003779">
    <property type="term" value="F:actin binding"/>
    <property type="evidence" value="ECO:0007669"/>
    <property type="project" value="UniProtKB-UniRule"/>
</dbReference>
<dbReference type="GO" id="GO:0030036">
    <property type="term" value="P:actin cytoskeleton organization"/>
    <property type="evidence" value="ECO:0007669"/>
    <property type="project" value="UniProtKB-UniRule"/>
</dbReference>
<reference evidence="4" key="2">
    <citation type="submission" date="2021-03" db="UniProtKB">
        <authorList>
            <consortium name="EnsemblPlants"/>
        </authorList>
    </citation>
    <scope>IDENTIFICATION</scope>
</reference>
<dbReference type="Proteomes" id="UP000596660">
    <property type="component" value="Unplaced"/>
</dbReference>
<name>A0A803MB89_CHEQI</name>
<dbReference type="GO" id="GO:0034237">
    <property type="term" value="F:protein kinase A regulatory subunit binding"/>
    <property type="evidence" value="ECO:0007669"/>
    <property type="project" value="TreeGrafter"/>
</dbReference>
<evidence type="ECO:0000313" key="5">
    <source>
        <dbReference type="Proteomes" id="UP000596660"/>
    </source>
</evidence>
<feature type="region of interest" description="Disordered" evidence="3">
    <location>
        <begin position="1048"/>
        <end position="1077"/>
    </location>
</feature>
<accession>A0A803MB89</accession>
<feature type="region of interest" description="Disordered" evidence="3">
    <location>
        <begin position="177"/>
        <end position="207"/>
    </location>
</feature>
<protein>
    <recommendedName>
        <fullName evidence="2">Protein SCAR</fullName>
    </recommendedName>
    <alternativeName>
        <fullName evidence="2">Protein WAVE</fullName>
    </alternativeName>
</protein>
<dbReference type="GO" id="GO:2000601">
    <property type="term" value="P:positive regulation of Arp2/3 complex-mediated actin nucleation"/>
    <property type="evidence" value="ECO:0007669"/>
    <property type="project" value="TreeGrafter"/>
</dbReference>
<comment type="function">
    <text evidence="2">Involved in regulation of actin and microtubule organization. Part of a WAVE complex that activates the Arp2/3 complex.</text>
</comment>
<feature type="compositionally biased region" description="Polar residues" evidence="3">
    <location>
        <begin position="1380"/>
        <end position="1390"/>
    </location>
</feature>
<dbReference type="PANTHER" id="PTHR12902">
    <property type="entry name" value="WASP-1"/>
    <property type="match status" value="1"/>
</dbReference>
<keyword evidence="2" id="KW-0009">Actin-binding</keyword>
<keyword evidence="5" id="KW-1185">Reference proteome</keyword>
<dbReference type="Gene3D" id="1.20.5.340">
    <property type="match status" value="1"/>
</dbReference>
<keyword evidence="2" id="KW-0963">Cytoplasm</keyword>
<feature type="region of interest" description="Disordered" evidence="3">
    <location>
        <begin position="1380"/>
        <end position="1421"/>
    </location>
</feature>
<reference evidence="4" key="1">
    <citation type="journal article" date="2017" name="Nature">
        <title>The genome of Chenopodium quinoa.</title>
        <authorList>
            <person name="Jarvis D.E."/>
            <person name="Ho Y.S."/>
            <person name="Lightfoot D.J."/>
            <person name="Schmoeckel S.M."/>
            <person name="Li B."/>
            <person name="Borm T.J.A."/>
            <person name="Ohyanagi H."/>
            <person name="Mineta K."/>
            <person name="Michell C.T."/>
            <person name="Saber N."/>
            <person name="Kharbatia N.M."/>
            <person name="Rupper R.R."/>
            <person name="Sharp A.R."/>
            <person name="Dally N."/>
            <person name="Boughton B.A."/>
            <person name="Woo Y.H."/>
            <person name="Gao G."/>
            <person name="Schijlen E.G.W.M."/>
            <person name="Guo X."/>
            <person name="Momin A.A."/>
            <person name="Negrao S."/>
            <person name="Al-Babili S."/>
            <person name="Gehring C."/>
            <person name="Roessner U."/>
            <person name="Jung C."/>
            <person name="Murphy K."/>
            <person name="Arold S.T."/>
            <person name="Gojobori T."/>
            <person name="van der Linden C.G."/>
            <person name="van Loo E.N."/>
            <person name="Jellen E.N."/>
            <person name="Maughan P.J."/>
            <person name="Tester M."/>
        </authorList>
    </citation>
    <scope>NUCLEOTIDE SEQUENCE [LARGE SCALE GENOMIC DNA]</scope>
    <source>
        <strain evidence="4">cv. PI 614886</strain>
    </source>
</reference>
<comment type="similarity">
    <text evidence="1 2">Belongs to the SCAR/WAVE family.</text>
</comment>
<dbReference type="Gramene" id="AUR62026356-RA">
    <property type="protein sequence ID" value="AUR62026356-RA:cds"/>
    <property type="gene ID" value="AUR62026356"/>
</dbReference>
<feature type="compositionally biased region" description="Polar residues" evidence="3">
    <location>
        <begin position="1411"/>
        <end position="1421"/>
    </location>
</feature>
<evidence type="ECO:0000313" key="4">
    <source>
        <dbReference type="EnsemblPlants" id="AUR62026356-RA:cds"/>
    </source>
</evidence>
<dbReference type="InterPro" id="IPR028288">
    <property type="entry name" value="SCAR/WAVE_fam"/>
</dbReference>
<organism evidence="4 5">
    <name type="scientific">Chenopodium quinoa</name>
    <name type="common">Quinoa</name>
    <dbReference type="NCBI Taxonomy" id="63459"/>
    <lineage>
        <taxon>Eukaryota</taxon>
        <taxon>Viridiplantae</taxon>
        <taxon>Streptophyta</taxon>
        <taxon>Embryophyta</taxon>
        <taxon>Tracheophyta</taxon>
        <taxon>Spermatophyta</taxon>
        <taxon>Magnoliopsida</taxon>
        <taxon>eudicotyledons</taxon>
        <taxon>Gunneridae</taxon>
        <taxon>Pentapetalae</taxon>
        <taxon>Caryophyllales</taxon>
        <taxon>Chenopodiaceae</taxon>
        <taxon>Chenopodioideae</taxon>
        <taxon>Atripliceae</taxon>
        <taxon>Chenopodium</taxon>
    </lineage>
</organism>
<proteinExistence type="inferred from homology"/>
<evidence type="ECO:0000256" key="2">
    <source>
        <dbReference type="RuleBase" id="RU367034"/>
    </source>
</evidence>
<evidence type="ECO:0000256" key="1">
    <source>
        <dbReference type="ARBA" id="ARBA00006993"/>
    </source>
</evidence>
<dbReference type="OMA" id="PRWRNGD"/>
<dbReference type="GO" id="GO:0071933">
    <property type="term" value="F:Arp2/3 complex binding"/>
    <property type="evidence" value="ECO:0007669"/>
    <property type="project" value="TreeGrafter"/>
</dbReference>